<evidence type="ECO:0000313" key="2">
    <source>
        <dbReference type="Proteomes" id="UP001139207"/>
    </source>
</evidence>
<accession>A0A9X2AZE7</accession>
<dbReference type="AlphaFoldDB" id="A0A9X2AZE7"/>
<evidence type="ECO:0008006" key="3">
    <source>
        <dbReference type="Google" id="ProtNLM"/>
    </source>
</evidence>
<organism evidence="1 2">
    <name type="scientific">Corynebacterium kalidii</name>
    <dbReference type="NCBI Taxonomy" id="2931982"/>
    <lineage>
        <taxon>Bacteria</taxon>
        <taxon>Bacillati</taxon>
        <taxon>Actinomycetota</taxon>
        <taxon>Actinomycetes</taxon>
        <taxon>Mycobacteriales</taxon>
        <taxon>Corynebacteriaceae</taxon>
        <taxon>Corynebacterium</taxon>
    </lineage>
</organism>
<dbReference type="Proteomes" id="UP001139207">
    <property type="component" value="Unassembled WGS sequence"/>
</dbReference>
<proteinExistence type="predicted"/>
<sequence length="145" mass="15125">MTTPAQIRKAALALPGVDEAVEGRQRTYSVAGAVVAVVTPDADLRIPGRQDVALAGINGMESNALVRQAWYAAAPESLTARLRAAEEAVAGEVGDLPKSIGTPATRALVERGITCLADLDGITEETLASWHGVGPTAVRILRESR</sequence>
<name>A0A9X2AZE7_9CORY</name>
<evidence type="ECO:0000313" key="1">
    <source>
        <dbReference type="EMBL" id="MCJ7858462.1"/>
    </source>
</evidence>
<dbReference type="EMBL" id="JALIEA010000012">
    <property type="protein sequence ID" value="MCJ7858462.1"/>
    <property type="molecule type" value="Genomic_DNA"/>
</dbReference>
<dbReference type="RefSeq" id="WP_244804186.1">
    <property type="nucleotide sequence ID" value="NZ_JALIEA010000012.1"/>
</dbReference>
<reference evidence="1" key="1">
    <citation type="submission" date="2022-04" db="EMBL/GenBank/DDBJ databases">
        <title>Corynebacterium kalidii LD5P10.</title>
        <authorList>
            <person name="Sun J.Q."/>
        </authorList>
    </citation>
    <scope>NUCLEOTIDE SEQUENCE</scope>
    <source>
        <strain evidence="1">LD5P10</strain>
    </source>
</reference>
<protein>
    <recommendedName>
        <fullName evidence="3">Helix-hairpin-helix domain-containing protein</fullName>
    </recommendedName>
</protein>
<comment type="caution">
    <text evidence="1">The sequence shown here is derived from an EMBL/GenBank/DDBJ whole genome shotgun (WGS) entry which is preliminary data.</text>
</comment>
<keyword evidence="2" id="KW-1185">Reference proteome</keyword>
<gene>
    <name evidence="1" type="ORF">MUN33_06995</name>
</gene>